<evidence type="ECO:0000259" key="2">
    <source>
        <dbReference type="PROSITE" id="PS50011"/>
    </source>
</evidence>
<dbReference type="Pfam" id="PF00069">
    <property type="entry name" value="Pkinase"/>
    <property type="match status" value="1"/>
</dbReference>
<dbReference type="PANTHER" id="PTHR11102">
    <property type="entry name" value="SEL-1-LIKE PROTEIN"/>
    <property type="match status" value="1"/>
</dbReference>
<dbReference type="InterPro" id="IPR000719">
    <property type="entry name" value="Prot_kinase_dom"/>
</dbReference>
<dbReference type="Gene3D" id="1.10.510.10">
    <property type="entry name" value="Transferase(Phosphotransferase) domain 1"/>
    <property type="match status" value="1"/>
</dbReference>
<feature type="domain" description="Protein kinase" evidence="2">
    <location>
        <begin position="1"/>
        <end position="290"/>
    </location>
</feature>
<evidence type="ECO:0000313" key="4">
    <source>
        <dbReference type="Proteomes" id="UP000615446"/>
    </source>
</evidence>
<protein>
    <submittedName>
        <fullName evidence="3">Kinase-like domain-containing protein</fullName>
    </submittedName>
</protein>
<dbReference type="InterPro" id="IPR006597">
    <property type="entry name" value="Sel1-like"/>
</dbReference>
<dbReference type="EMBL" id="BLAL01000274">
    <property type="protein sequence ID" value="GES98817.1"/>
    <property type="molecule type" value="Genomic_DNA"/>
</dbReference>
<dbReference type="SMART" id="SM00671">
    <property type="entry name" value="SEL1"/>
    <property type="match status" value="6"/>
</dbReference>
<dbReference type="GO" id="GO:0005524">
    <property type="term" value="F:ATP binding"/>
    <property type="evidence" value="ECO:0007669"/>
    <property type="project" value="InterPro"/>
</dbReference>
<dbReference type="SMART" id="SM00220">
    <property type="entry name" value="S_TKc"/>
    <property type="match status" value="1"/>
</dbReference>
<dbReference type="SUPFAM" id="SSF81901">
    <property type="entry name" value="HCP-like"/>
    <property type="match status" value="3"/>
</dbReference>
<dbReference type="OrthoDB" id="2390637at2759"/>
<gene>
    <name evidence="3" type="ORF">RCL2_002534900</name>
</gene>
<evidence type="ECO:0000313" key="3">
    <source>
        <dbReference type="EMBL" id="GES98817.1"/>
    </source>
</evidence>
<organism evidence="3 4">
    <name type="scientific">Rhizophagus clarus</name>
    <dbReference type="NCBI Taxonomy" id="94130"/>
    <lineage>
        <taxon>Eukaryota</taxon>
        <taxon>Fungi</taxon>
        <taxon>Fungi incertae sedis</taxon>
        <taxon>Mucoromycota</taxon>
        <taxon>Glomeromycotina</taxon>
        <taxon>Glomeromycetes</taxon>
        <taxon>Glomerales</taxon>
        <taxon>Glomeraceae</taxon>
        <taxon>Rhizophagus</taxon>
    </lineage>
</organism>
<dbReference type="GO" id="GO:0004672">
    <property type="term" value="F:protein kinase activity"/>
    <property type="evidence" value="ECO:0007669"/>
    <property type="project" value="InterPro"/>
</dbReference>
<dbReference type="Proteomes" id="UP000615446">
    <property type="component" value="Unassembled WGS sequence"/>
</dbReference>
<dbReference type="PROSITE" id="PS50011">
    <property type="entry name" value="PROTEIN_KINASE_DOM"/>
    <property type="match status" value="1"/>
</dbReference>
<sequence length="593" mass="68816">MWKYHRKWFIWIFNRASWKNDHFFALKPFSNDNQTLEEIAKELKLHRSVAVHENIIRLYGITKVEAGEIQKYSLVLEYADSGSLNTYLDKHFNELNWNDKSRLASQLASAVEFLHNSGLNHCDLHGNSVLIHQKNIKLADFECWEYEPNERPNIQEVSLTLKATTSLDYKGKKVPFSLEKYKSNLELSMVTMDINNDLKTTNSLMSNIISNINAMPSLNTMSNICESRISPQNHLDSSSITSGRESFSSINLIESIYNEVADILINYIIKKHDEGITFDQVQELIDKKMLQLNQNLSKLIDWLSKNQDESKYIWFLGLFYYYNFGIEMNNNIKAFELFSKAANNNYLIAQVYLAKYYYDGYGYCYEFGIGTLNNEKKSAYLLGRGVDKDEIKAFKYYEMLANQETSDAQLELGNCLYNGIGTRIDKIQAKYWKTRIEIENSSKHKLYKILFFKNLSQLEIYYVGKLLLKSNYKKSFYYLQKAAENGCKCVQLSLGKCYQLGTGVRKDNENILAYDNLAICYELGIGVDKDKTKAFEIYEKSAEKGYVNTKFHLGYCYVNGIGTKINKTKGFELYNETTEKGNNNLQPMRMKKK</sequence>
<dbReference type="Gene3D" id="1.25.40.10">
    <property type="entry name" value="Tetratricopeptide repeat domain"/>
    <property type="match status" value="3"/>
</dbReference>
<dbReference type="InterPro" id="IPR050767">
    <property type="entry name" value="Sel1_AlgK"/>
</dbReference>
<dbReference type="InterPro" id="IPR011990">
    <property type="entry name" value="TPR-like_helical_dom_sf"/>
</dbReference>
<dbReference type="PANTHER" id="PTHR11102:SF160">
    <property type="entry name" value="ERAD-ASSOCIATED E3 UBIQUITIN-PROTEIN LIGASE COMPONENT HRD3"/>
    <property type="match status" value="1"/>
</dbReference>
<dbReference type="InterPro" id="IPR011009">
    <property type="entry name" value="Kinase-like_dom_sf"/>
</dbReference>
<comment type="caution">
    <text evidence="3">The sequence shown here is derived from an EMBL/GenBank/DDBJ whole genome shotgun (WGS) entry which is preliminary data.</text>
</comment>
<dbReference type="Pfam" id="PF08238">
    <property type="entry name" value="Sel1"/>
    <property type="match status" value="7"/>
</dbReference>
<accession>A0A8H3M182</accession>
<keyword evidence="3" id="KW-0808">Transferase</keyword>
<keyword evidence="3" id="KW-0418">Kinase</keyword>
<evidence type="ECO:0000256" key="1">
    <source>
        <dbReference type="ARBA" id="ARBA00038101"/>
    </source>
</evidence>
<name>A0A8H3M182_9GLOM</name>
<dbReference type="AlphaFoldDB" id="A0A8H3M182"/>
<proteinExistence type="inferred from homology"/>
<dbReference type="SUPFAM" id="SSF56112">
    <property type="entry name" value="Protein kinase-like (PK-like)"/>
    <property type="match status" value="1"/>
</dbReference>
<comment type="similarity">
    <text evidence="1">Belongs to the sel-1 family.</text>
</comment>
<reference evidence="3" key="1">
    <citation type="submission" date="2019-10" db="EMBL/GenBank/DDBJ databases">
        <title>Conservation and host-specific expression of non-tandemly repeated heterogenous ribosome RNA gene in arbuscular mycorrhizal fungi.</title>
        <authorList>
            <person name="Maeda T."/>
            <person name="Kobayashi Y."/>
            <person name="Nakagawa T."/>
            <person name="Ezawa T."/>
            <person name="Yamaguchi K."/>
            <person name="Bino T."/>
            <person name="Nishimoto Y."/>
            <person name="Shigenobu S."/>
            <person name="Kawaguchi M."/>
        </authorList>
    </citation>
    <scope>NUCLEOTIDE SEQUENCE</scope>
    <source>
        <strain evidence="3">HR1</strain>
    </source>
</reference>